<evidence type="ECO:0000313" key="2">
    <source>
        <dbReference type="EMBL" id="QGJ79977.1"/>
    </source>
</evidence>
<dbReference type="PROSITE" id="PS50943">
    <property type="entry name" value="HTH_CROC1"/>
    <property type="match status" value="1"/>
</dbReference>
<dbReference type="RefSeq" id="WP_205447994.1">
    <property type="nucleotide sequence ID" value="NZ_CAXONK010000017.1"/>
</dbReference>
<sequence length="177" mass="20230">MQTVTSRLRYVMSELGIRQVDIARLTGVSAQVISYLLVNDVKKSYYSYQLAIGLGVNPEWLANGEGEVFTPSYTKLPYYASITDLKNHIPSLKKKTAVKKSNRAIYSFSLNLNDQYVIICGIAPESEIKVKEYFCLFDDHHFISTTEIDSKECLLCCQILEWRKSNLKPENTMQEVL</sequence>
<dbReference type="Gene3D" id="1.10.260.40">
    <property type="entry name" value="lambda repressor-like DNA-binding domains"/>
    <property type="match status" value="1"/>
</dbReference>
<dbReference type="EMBL" id="MN310368">
    <property type="protein sequence ID" value="QGJ79977.1"/>
    <property type="molecule type" value="Genomic_DNA"/>
</dbReference>
<feature type="domain" description="HTH cro/C1-type" evidence="1">
    <location>
        <begin position="8"/>
        <end position="61"/>
    </location>
</feature>
<dbReference type="InterPro" id="IPR001387">
    <property type="entry name" value="Cro/C1-type_HTH"/>
</dbReference>
<dbReference type="InterPro" id="IPR010982">
    <property type="entry name" value="Lambda_DNA-bd_dom_sf"/>
</dbReference>
<dbReference type="SUPFAM" id="SSF47413">
    <property type="entry name" value="lambda repressor-like DNA-binding domains"/>
    <property type="match status" value="1"/>
</dbReference>
<keyword evidence="2" id="KW-0614">Plasmid</keyword>
<dbReference type="CDD" id="cd00093">
    <property type="entry name" value="HTH_XRE"/>
    <property type="match status" value="1"/>
</dbReference>
<proteinExistence type="predicted"/>
<organism evidence="2">
    <name type="scientific">Morganella morganii</name>
    <name type="common">Proteus morganii</name>
    <dbReference type="NCBI Taxonomy" id="582"/>
    <lineage>
        <taxon>Bacteria</taxon>
        <taxon>Pseudomonadati</taxon>
        <taxon>Pseudomonadota</taxon>
        <taxon>Gammaproteobacteria</taxon>
        <taxon>Enterobacterales</taxon>
        <taxon>Morganellaceae</taxon>
        <taxon>Morganella</taxon>
    </lineage>
</organism>
<name>A0A6B8DS71_MORMO</name>
<reference evidence="2" key="1">
    <citation type="submission" date="2019-08" db="EMBL/GenBank/DDBJ databases">
        <authorList>
            <person name="Zhou D."/>
        </authorList>
    </citation>
    <scope>NUCLEOTIDE SEQUENCE</scope>
    <source>
        <strain evidence="2">1712229813</strain>
        <plasmid evidence="2">p229813-KPC</plasmid>
    </source>
</reference>
<dbReference type="AlphaFoldDB" id="A0A6B8DS71"/>
<protein>
    <recommendedName>
        <fullName evidence="1">HTH cro/C1-type domain-containing protein</fullName>
    </recommendedName>
</protein>
<geneLocation type="plasmid" evidence="2">
    <name>p229813-KPC</name>
</geneLocation>
<dbReference type="GO" id="GO:0003677">
    <property type="term" value="F:DNA binding"/>
    <property type="evidence" value="ECO:0007669"/>
    <property type="project" value="InterPro"/>
</dbReference>
<dbReference type="SMART" id="SM00530">
    <property type="entry name" value="HTH_XRE"/>
    <property type="match status" value="1"/>
</dbReference>
<evidence type="ECO:0000259" key="1">
    <source>
        <dbReference type="PROSITE" id="PS50943"/>
    </source>
</evidence>
<accession>A0A6B8DS71</accession>